<evidence type="ECO:0000259" key="1">
    <source>
        <dbReference type="Pfam" id="PF00501"/>
    </source>
</evidence>
<evidence type="ECO:0000313" key="2">
    <source>
        <dbReference type="EMBL" id="UUX92324.1"/>
    </source>
</evidence>
<dbReference type="InterPro" id="IPR017720">
    <property type="entry name" value="Coenzyme_F390_Synthase"/>
</dbReference>
<proteinExistence type="predicted"/>
<dbReference type="PANTHER" id="PTHR43845:SF1">
    <property type="entry name" value="BLR5969 PROTEIN"/>
    <property type="match status" value="1"/>
</dbReference>
<dbReference type="KEGG" id="mend:L6E24_13445"/>
<sequence>MAFFNEDIETMPRADLDILIDERVRNTVRYAAENSLFYKKWFSEHNIDPLSIKEHEDLRELPIITGDIIRQNQPPVTPHFNFKSVSCRDVYTINETSGTSGIPKSFFLTWDDWKRYSEKYARIFVSYGLERGDRVAICASYGMNIGASAMTVAAKKIGLTIIPEGKCTFPIRVIESYKPTAIVGSVFKLIRLAKRMEAAGLDPKNSGIRKLIVGGESFAPESRAYLDSLWGFDTCNSYGSTEGTMCGECTERSGLHVAEDLIHLDLYDQTLNSFVPDGKEGKIVITTLVPQGEKAGTVLINYNTDDITAVTSRDLCSCGRTHMRINNPKRDAENYYIYSVPVNRINIEAAVFYPENMQDLTGEYEAFIYSGEDPDETILRVSMECEDVGRCDRRLIKDNFTEKFLKEVPDLKLQYEEGLLKIAFRFTEKGGLELYRLKARPKRIVDRR</sequence>
<feature type="domain" description="AMP-dependent synthetase/ligase" evidence="1">
    <location>
        <begin position="82"/>
        <end position="285"/>
    </location>
</feature>
<dbReference type="InterPro" id="IPR042099">
    <property type="entry name" value="ANL_N_sf"/>
</dbReference>
<keyword evidence="3" id="KW-1185">Reference proteome</keyword>
<dbReference type="AlphaFoldDB" id="A0A9E7TK03"/>
<dbReference type="Gene3D" id="3.40.50.12780">
    <property type="entry name" value="N-terminal domain of ligase-like"/>
    <property type="match status" value="1"/>
</dbReference>
<dbReference type="Pfam" id="PF00501">
    <property type="entry name" value="AMP-binding"/>
    <property type="match status" value="1"/>
</dbReference>
<accession>A0A9E7TK03</accession>
<dbReference type="PANTHER" id="PTHR43845">
    <property type="entry name" value="BLR5969 PROTEIN"/>
    <property type="match status" value="1"/>
</dbReference>
<evidence type="ECO:0000313" key="3">
    <source>
        <dbReference type="Proteomes" id="UP001060368"/>
    </source>
</evidence>
<reference evidence="2" key="1">
    <citation type="submission" date="2022-04" db="EMBL/GenBank/DDBJ databases">
        <title>Complete genome of Methanoplanus endosymbiosus DSM 3599.</title>
        <authorList>
            <person name="Chen S.-C."/>
            <person name="You Y.-T."/>
            <person name="Zhou Y.-Z."/>
            <person name="Lai M.-C."/>
        </authorList>
    </citation>
    <scope>NUCLEOTIDE SEQUENCE</scope>
    <source>
        <strain evidence="2">DSM 3599</strain>
    </source>
</reference>
<dbReference type="SUPFAM" id="SSF56801">
    <property type="entry name" value="Acetyl-CoA synthetase-like"/>
    <property type="match status" value="1"/>
</dbReference>
<dbReference type="RefSeq" id="WP_257742474.1">
    <property type="nucleotide sequence ID" value="NZ_CP096115.1"/>
</dbReference>
<dbReference type="NCBIfam" id="TIGR03335">
    <property type="entry name" value="F390_ftsA"/>
    <property type="match status" value="1"/>
</dbReference>
<dbReference type="EMBL" id="CP096115">
    <property type="protein sequence ID" value="UUX92324.1"/>
    <property type="molecule type" value="Genomic_DNA"/>
</dbReference>
<name>A0A9E7TK03_9EURY</name>
<gene>
    <name evidence="2" type="primary">ftsA</name>
    <name evidence="2" type="ORF">L6E24_13445</name>
</gene>
<dbReference type="GeneID" id="74308727"/>
<protein>
    <submittedName>
        <fullName evidence="2">Coenzyme F390 synthetase</fullName>
    </submittedName>
</protein>
<dbReference type="Proteomes" id="UP001060368">
    <property type="component" value="Chromosome"/>
</dbReference>
<organism evidence="2 3">
    <name type="scientific">Methanoplanus endosymbiosus</name>
    <dbReference type="NCBI Taxonomy" id="33865"/>
    <lineage>
        <taxon>Archaea</taxon>
        <taxon>Methanobacteriati</taxon>
        <taxon>Methanobacteriota</taxon>
        <taxon>Stenosarchaea group</taxon>
        <taxon>Methanomicrobia</taxon>
        <taxon>Methanomicrobiales</taxon>
        <taxon>Methanomicrobiaceae</taxon>
        <taxon>Methanoplanus</taxon>
    </lineage>
</organism>
<dbReference type="InterPro" id="IPR000873">
    <property type="entry name" value="AMP-dep_synth/lig_dom"/>
</dbReference>